<accession>A0A225UES7</accession>
<evidence type="ECO:0000256" key="1">
    <source>
        <dbReference type="ARBA" id="ARBA00022691"/>
    </source>
</evidence>
<dbReference type="EMBL" id="NBNE01020228">
    <property type="protein sequence ID" value="OWY91451.1"/>
    <property type="molecule type" value="Genomic_DNA"/>
</dbReference>
<reference evidence="4" key="1">
    <citation type="submission" date="2017-03" db="EMBL/GenBank/DDBJ databases">
        <title>Phytopthora megakarya and P. palmivora, two closely related causual agents of cacao black pod achieved similar genome size and gene model numbers by different mechanisms.</title>
        <authorList>
            <person name="Ali S."/>
            <person name="Shao J."/>
            <person name="Larry D.J."/>
            <person name="Kronmiller B."/>
            <person name="Shen D."/>
            <person name="Strem M.D."/>
            <person name="Melnick R.L."/>
            <person name="Guiltinan M.J."/>
            <person name="Tyler B.M."/>
            <person name="Meinhardt L.W."/>
            <person name="Bailey B.A."/>
        </authorList>
    </citation>
    <scope>NUCLEOTIDE SEQUENCE [LARGE SCALE GENOMIC DNA]</scope>
    <source>
        <strain evidence="4">zdho120</strain>
    </source>
</reference>
<name>A0A225UES7_9STRA</name>
<evidence type="ECO:0000259" key="2">
    <source>
        <dbReference type="PROSITE" id="PS51215"/>
    </source>
</evidence>
<protein>
    <submittedName>
        <fullName evidence="3">Histone-lysine N-methyltransferase</fullName>
    </submittedName>
</protein>
<feature type="domain" description="AWS" evidence="2">
    <location>
        <begin position="51"/>
        <end position="94"/>
    </location>
</feature>
<sequence length="113" mass="12957">MTRGGTSTKKRLKQTTLVEYFPVVAQFRPYESEPIYVEIQRNIGDLQQTEWTQEKCCCARSCGKACRNRVRRIECDQTTCNLGICANRPWQQYQADTVSVEVRATEGRGLGVF</sequence>
<keyword evidence="3" id="KW-0489">Methyltransferase</keyword>
<dbReference type="AlphaFoldDB" id="A0A225UES7"/>
<gene>
    <name evidence="3" type="ORF">PHMEG_00039962</name>
</gene>
<keyword evidence="4" id="KW-1185">Reference proteome</keyword>
<organism evidence="3 4">
    <name type="scientific">Phytophthora megakarya</name>
    <dbReference type="NCBI Taxonomy" id="4795"/>
    <lineage>
        <taxon>Eukaryota</taxon>
        <taxon>Sar</taxon>
        <taxon>Stramenopiles</taxon>
        <taxon>Oomycota</taxon>
        <taxon>Peronosporomycetes</taxon>
        <taxon>Peronosporales</taxon>
        <taxon>Peronosporaceae</taxon>
        <taxon>Phytophthora</taxon>
    </lineage>
</organism>
<dbReference type="GO" id="GO:0042054">
    <property type="term" value="F:histone methyltransferase activity"/>
    <property type="evidence" value="ECO:0007669"/>
    <property type="project" value="InterPro"/>
</dbReference>
<proteinExistence type="predicted"/>
<dbReference type="PROSITE" id="PS51215">
    <property type="entry name" value="AWS"/>
    <property type="match status" value="1"/>
</dbReference>
<dbReference type="Gene3D" id="2.170.270.10">
    <property type="entry name" value="SET domain"/>
    <property type="match status" value="1"/>
</dbReference>
<keyword evidence="1" id="KW-0949">S-adenosyl-L-methionine</keyword>
<dbReference type="InterPro" id="IPR046341">
    <property type="entry name" value="SET_dom_sf"/>
</dbReference>
<evidence type="ECO:0000313" key="3">
    <source>
        <dbReference type="EMBL" id="OWY91451.1"/>
    </source>
</evidence>
<dbReference type="SUPFAM" id="SSF82199">
    <property type="entry name" value="SET domain"/>
    <property type="match status" value="1"/>
</dbReference>
<dbReference type="Proteomes" id="UP000198211">
    <property type="component" value="Unassembled WGS sequence"/>
</dbReference>
<dbReference type="InterPro" id="IPR006560">
    <property type="entry name" value="AWS_dom"/>
</dbReference>
<evidence type="ECO:0000313" key="4">
    <source>
        <dbReference type="Proteomes" id="UP000198211"/>
    </source>
</evidence>
<dbReference type="GO" id="GO:0032259">
    <property type="term" value="P:methylation"/>
    <property type="evidence" value="ECO:0007669"/>
    <property type="project" value="UniProtKB-KW"/>
</dbReference>
<keyword evidence="3" id="KW-0808">Transferase</keyword>
<dbReference type="GO" id="GO:0005634">
    <property type="term" value="C:nucleus"/>
    <property type="evidence" value="ECO:0007669"/>
    <property type="project" value="InterPro"/>
</dbReference>
<comment type="caution">
    <text evidence="3">The sequence shown here is derived from an EMBL/GenBank/DDBJ whole genome shotgun (WGS) entry which is preliminary data.</text>
</comment>